<sequence>MKKFYLLGLGIVLFVSCNQQEKRYTEQSPEIDTYKKVIAAYENKDWQELANYYADSAKIMNNVTEENGQSLAELIAENKADAVLFKDWDYVDDDSEYEMTVSDKGNTWVNFWGIWKGTLKANNKTYTIPAHISAQFVDGKIVKEFGYWDNSEIVPDIQALLEAEQNTTEEIAVKE</sequence>
<dbReference type="AlphaFoldDB" id="A0A2R3Z521"/>
<proteinExistence type="predicted"/>
<dbReference type="OrthoDB" id="824753at2"/>
<reference evidence="2" key="1">
    <citation type="submission" date="2018-03" db="EMBL/GenBank/DDBJ databases">
        <title>Gramella fulva sp. nov., isolated from a dry surface of tidal flat.</title>
        <authorList>
            <person name="Hwang S.H."/>
            <person name="Hwang W.M."/>
            <person name="Kang K."/>
            <person name="Ahn T.-Y."/>
        </authorList>
    </citation>
    <scope>NUCLEOTIDE SEQUENCE [LARGE SCALE GENOMIC DNA]</scope>
    <source>
        <strain evidence="2">SH35</strain>
    </source>
</reference>
<evidence type="ECO:0000313" key="1">
    <source>
        <dbReference type="EMBL" id="AVR45377.1"/>
    </source>
</evidence>
<dbReference type="InterPro" id="IPR032710">
    <property type="entry name" value="NTF2-like_dom_sf"/>
</dbReference>
<dbReference type="KEGG" id="grs:C7S20_08895"/>
<evidence type="ECO:0000313" key="2">
    <source>
        <dbReference type="Proteomes" id="UP000241507"/>
    </source>
</evidence>
<gene>
    <name evidence="1" type="ORF">C7S20_08895</name>
</gene>
<keyword evidence="2" id="KW-1185">Reference proteome</keyword>
<dbReference type="SUPFAM" id="SSF54427">
    <property type="entry name" value="NTF2-like"/>
    <property type="match status" value="1"/>
</dbReference>
<name>A0A2R3Z521_9FLAO</name>
<protein>
    <submittedName>
        <fullName evidence="1">Nuclear transport factor 2 family protein</fullName>
    </submittedName>
</protein>
<dbReference type="RefSeq" id="WP_107012155.1">
    <property type="nucleotide sequence ID" value="NZ_CP028136.1"/>
</dbReference>
<accession>A0A2R3Z521</accession>
<dbReference type="Proteomes" id="UP000241507">
    <property type="component" value="Chromosome"/>
</dbReference>
<organism evidence="1 2">
    <name type="scientific">Christiangramia fulva</name>
    <dbReference type="NCBI Taxonomy" id="2126553"/>
    <lineage>
        <taxon>Bacteria</taxon>
        <taxon>Pseudomonadati</taxon>
        <taxon>Bacteroidota</taxon>
        <taxon>Flavobacteriia</taxon>
        <taxon>Flavobacteriales</taxon>
        <taxon>Flavobacteriaceae</taxon>
        <taxon>Christiangramia</taxon>
    </lineage>
</organism>
<dbReference type="EMBL" id="CP028136">
    <property type="protein sequence ID" value="AVR45377.1"/>
    <property type="molecule type" value="Genomic_DNA"/>
</dbReference>
<dbReference type="PROSITE" id="PS51257">
    <property type="entry name" value="PROKAR_LIPOPROTEIN"/>
    <property type="match status" value="1"/>
</dbReference>
<dbReference type="Gene3D" id="3.10.450.50">
    <property type="match status" value="1"/>
</dbReference>